<keyword evidence="3" id="KW-1185">Reference proteome</keyword>
<dbReference type="Proteomes" id="UP001597173">
    <property type="component" value="Unassembled WGS sequence"/>
</dbReference>
<gene>
    <name evidence="2" type="ORF">ACFQ33_02515</name>
</gene>
<dbReference type="PANTHER" id="PTHR42663">
    <property type="entry name" value="HYDROLASE C777.06C-RELATED-RELATED"/>
    <property type="match status" value="1"/>
</dbReference>
<dbReference type="InterPro" id="IPR036866">
    <property type="entry name" value="RibonucZ/Hydroxyglut_hydro"/>
</dbReference>
<evidence type="ECO:0000313" key="2">
    <source>
        <dbReference type="EMBL" id="MFD1326773.1"/>
    </source>
</evidence>
<evidence type="ECO:0000313" key="3">
    <source>
        <dbReference type="Proteomes" id="UP001597173"/>
    </source>
</evidence>
<dbReference type="SUPFAM" id="SSF56281">
    <property type="entry name" value="Metallo-hydrolase/oxidoreductase"/>
    <property type="match status" value="1"/>
</dbReference>
<dbReference type="SMART" id="SM00849">
    <property type="entry name" value="Lactamase_B"/>
    <property type="match status" value="1"/>
</dbReference>
<protein>
    <submittedName>
        <fullName evidence="2">MBL fold metallo-hydrolase</fullName>
    </submittedName>
</protein>
<dbReference type="Pfam" id="PF12706">
    <property type="entry name" value="Lactamase_B_2"/>
    <property type="match status" value="1"/>
</dbReference>
<accession>A0ABW3YSC4</accession>
<sequence length="282" mass="31328">MSYRRRFTILGCGSSPGTPRITGDWGDCDPANPKNRRTRTALLVEQVGPDGMTTVVIDTGPDFREQMIAARVKSIDAVLYTHAHADHIHGIDDIRGFVQHSRKQIPIWADPLTMTRIREGFGYCLETPPGSFYPPIVTANLIDPVDMPVVIRGEGGAIRFDALMQVHGSNHSLAFRVGNVAYCTDVSAFPESTASRLTGLDLLIIDALQYRTHASHFSLAQALEWIDRLAPNRAVLTHMHTPLDYDRVMRETPDHVEPAYDQMAVEFDVTDEVISLDATYAV</sequence>
<name>A0ABW3YSC4_MYCRA</name>
<dbReference type="CDD" id="cd16279">
    <property type="entry name" value="metallo-hydrolase-like_MBL-fold"/>
    <property type="match status" value="1"/>
</dbReference>
<reference evidence="3" key="1">
    <citation type="journal article" date="2019" name="Int. J. Syst. Evol. Microbiol.">
        <title>The Global Catalogue of Microorganisms (GCM) 10K type strain sequencing project: providing services to taxonomists for standard genome sequencing and annotation.</title>
        <authorList>
            <consortium name="The Broad Institute Genomics Platform"/>
            <consortium name="The Broad Institute Genome Sequencing Center for Infectious Disease"/>
            <person name="Wu L."/>
            <person name="Ma J."/>
        </authorList>
    </citation>
    <scope>NUCLEOTIDE SEQUENCE [LARGE SCALE GENOMIC DNA]</scope>
    <source>
        <strain evidence="3">CCUG 55609</strain>
    </source>
</reference>
<dbReference type="EMBL" id="JBHTNF010000001">
    <property type="protein sequence ID" value="MFD1326773.1"/>
    <property type="molecule type" value="Genomic_DNA"/>
</dbReference>
<comment type="caution">
    <text evidence="2">The sequence shown here is derived from an EMBL/GenBank/DDBJ whole genome shotgun (WGS) entry which is preliminary data.</text>
</comment>
<feature type="domain" description="Metallo-beta-lactamase" evidence="1">
    <location>
        <begin position="38"/>
        <end position="216"/>
    </location>
</feature>
<dbReference type="RefSeq" id="WP_374840083.1">
    <property type="nucleotide sequence ID" value="NZ_JBHEEW010000013.1"/>
</dbReference>
<organism evidence="2 3">
    <name type="scientific">Mycoplana ramosa</name>
    <name type="common">Mycoplana bullata</name>
    <dbReference type="NCBI Taxonomy" id="40837"/>
    <lineage>
        <taxon>Bacteria</taxon>
        <taxon>Pseudomonadati</taxon>
        <taxon>Pseudomonadota</taxon>
        <taxon>Alphaproteobacteria</taxon>
        <taxon>Hyphomicrobiales</taxon>
        <taxon>Rhizobiaceae</taxon>
        <taxon>Mycoplana</taxon>
    </lineage>
</organism>
<dbReference type="InterPro" id="IPR001279">
    <property type="entry name" value="Metallo-B-lactamas"/>
</dbReference>
<proteinExistence type="predicted"/>
<evidence type="ECO:0000259" key="1">
    <source>
        <dbReference type="SMART" id="SM00849"/>
    </source>
</evidence>
<dbReference type="Gene3D" id="3.60.15.10">
    <property type="entry name" value="Ribonuclease Z/Hydroxyacylglutathione hydrolase-like"/>
    <property type="match status" value="1"/>
</dbReference>
<dbReference type="PANTHER" id="PTHR42663:SF6">
    <property type="entry name" value="HYDROLASE C777.06C-RELATED"/>
    <property type="match status" value="1"/>
</dbReference>